<dbReference type="InterPro" id="IPR036047">
    <property type="entry name" value="F-box-like_dom_sf"/>
</dbReference>
<name>A0AAW0FX01_9APHY</name>
<reference evidence="1 2" key="1">
    <citation type="submission" date="2022-09" db="EMBL/GenBank/DDBJ databases">
        <authorList>
            <person name="Palmer J.M."/>
        </authorList>
    </citation>
    <scope>NUCLEOTIDE SEQUENCE [LARGE SCALE GENOMIC DNA]</scope>
    <source>
        <strain evidence="1 2">DSM 7382</strain>
    </source>
</reference>
<dbReference type="SUPFAM" id="SSF81383">
    <property type="entry name" value="F-box domain"/>
    <property type="match status" value="1"/>
</dbReference>
<dbReference type="SUPFAM" id="SSF52047">
    <property type="entry name" value="RNI-like"/>
    <property type="match status" value="1"/>
</dbReference>
<sequence length="425" mass="48697">MVEPTLPTHDSKSSGMIEQRSFASEIPIELVEYIIDHLHDDTLALCSSSLVCRSWTEPARHHLFYEVKVHSNKKEYASGNLFTKLHDILDTGRAVHPHIKRLFIEADPTMNQLLSATLLRACFDHLTSVHTLSVRGVRFPRPRAGDADSDGPAPQVRTLLVKESVTDDGFLSTVGHLRSLQKLVMEDMNRFTMKLNTTRFNRPHLTSLLLDDADAPTLAYFLTPDRTQDLESLTLVFRQQPSLRTLQHLSSMLHLPDIKLNYLSIQVGYGSPGTPLTRVQWKTLELHSCSTLISLRVVIDLTGAFHVSPDHRQDIDTEWDQILPQILPQSHSGIRHFELGLHYSYESLRQLTQRMKNWDWKPLQTALSRWNALQTVTFNHLQVNRKAWTEEWEEMVRGQLTALPMVCILFQYTDEAEDRAETQLG</sequence>
<dbReference type="Gene3D" id="3.80.10.10">
    <property type="entry name" value="Ribonuclease Inhibitor"/>
    <property type="match status" value="1"/>
</dbReference>
<dbReference type="Proteomes" id="UP001385951">
    <property type="component" value="Unassembled WGS sequence"/>
</dbReference>
<protein>
    <recommendedName>
        <fullName evidence="3">F-box domain-containing protein</fullName>
    </recommendedName>
</protein>
<evidence type="ECO:0000313" key="1">
    <source>
        <dbReference type="EMBL" id="KAK7685573.1"/>
    </source>
</evidence>
<evidence type="ECO:0000313" key="2">
    <source>
        <dbReference type="Proteomes" id="UP001385951"/>
    </source>
</evidence>
<comment type="caution">
    <text evidence="1">The sequence shown here is derived from an EMBL/GenBank/DDBJ whole genome shotgun (WGS) entry which is preliminary data.</text>
</comment>
<dbReference type="AlphaFoldDB" id="A0AAW0FX01"/>
<accession>A0AAW0FX01</accession>
<gene>
    <name evidence="1" type="ORF">QCA50_011440</name>
</gene>
<dbReference type="EMBL" id="JASBNA010000020">
    <property type="protein sequence ID" value="KAK7685573.1"/>
    <property type="molecule type" value="Genomic_DNA"/>
</dbReference>
<organism evidence="1 2">
    <name type="scientific">Cerrena zonata</name>
    <dbReference type="NCBI Taxonomy" id="2478898"/>
    <lineage>
        <taxon>Eukaryota</taxon>
        <taxon>Fungi</taxon>
        <taxon>Dikarya</taxon>
        <taxon>Basidiomycota</taxon>
        <taxon>Agaricomycotina</taxon>
        <taxon>Agaricomycetes</taxon>
        <taxon>Polyporales</taxon>
        <taxon>Cerrenaceae</taxon>
        <taxon>Cerrena</taxon>
    </lineage>
</organism>
<evidence type="ECO:0008006" key="3">
    <source>
        <dbReference type="Google" id="ProtNLM"/>
    </source>
</evidence>
<dbReference type="InterPro" id="IPR032675">
    <property type="entry name" value="LRR_dom_sf"/>
</dbReference>
<keyword evidence="2" id="KW-1185">Reference proteome</keyword>
<proteinExistence type="predicted"/>